<dbReference type="SUPFAM" id="SSF89155">
    <property type="entry name" value="TorD-like"/>
    <property type="match status" value="1"/>
</dbReference>
<sequence length="206" mass="22044">MEQKQESGVRASSEQGVDEIDRARAREYALLAILLSRSPNTEMIGRLASLTGDGTPLGAAHVALGDAAARTDETRAGREFFSLFTGLGAGELQPYASHYLTGSLYGRPLALLRDTLQRLGVERAAGHSEPEDHVAVLCEVMAGLIGGQISGSNGIDRAFFDEHLAPWIGRFFADLEQAKSADFYSRVGSLGRVFVAIETEAFALSA</sequence>
<evidence type="ECO:0000256" key="1">
    <source>
        <dbReference type="ARBA" id="ARBA00023186"/>
    </source>
</evidence>
<proteinExistence type="predicted"/>
<protein>
    <submittedName>
        <fullName evidence="2">Molecular chaperone TorD</fullName>
    </submittedName>
</protein>
<evidence type="ECO:0000313" key="3">
    <source>
        <dbReference type="Proteomes" id="UP000193884"/>
    </source>
</evidence>
<dbReference type="PANTHER" id="PTHR34227:SF1">
    <property type="entry name" value="DIMETHYL SULFOXIDE REDUCTASE CHAPERONE-RELATED"/>
    <property type="match status" value="1"/>
</dbReference>
<dbReference type="Pfam" id="PF02613">
    <property type="entry name" value="Nitrate_red_del"/>
    <property type="match status" value="1"/>
</dbReference>
<dbReference type="PANTHER" id="PTHR34227">
    <property type="entry name" value="CHAPERONE PROTEIN YCDY"/>
    <property type="match status" value="1"/>
</dbReference>
<dbReference type="InterPro" id="IPR036411">
    <property type="entry name" value="TorD-like_sf"/>
</dbReference>
<dbReference type="EMBL" id="NAFK01000172">
    <property type="protein sequence ID" value="OSJ24291.1"/>
    <property type="molecule type" value="Genomic_DNA"/>
</dbReference>
<evidence type="ECO:0000313" key="2">
    <source>
        <dbReference type="EMBL" id="OSJ24291.1"/>
    </source>
</evidence>
<reference evidence="2 3" key="1">
    <citation type="submission" date="2017-03" db="EMBL/GenBank/DDBJ databases">
        <title>Whole genome sequences of fourteen strains of Bradyrhizobium canariense and one strain of Bradyrhizobium japonicum isolated from Lupinus (Papilionoideae: Genisteae) species in Algeria.</title>
        <authorList>
            <person name="Crovadore J."/>
            <person name="Chekireb D."/>
            <person name="Brachmann A."/>
            <person name="Chablais R."/>
            <person name="Cochard B."/>
            <person name="Lefort F."/>
        </authorList>
    </citation>
    <scope>NUCLEOTIDE SEQUENCE [LARGE SCALE GENOMIC DNA]</scope>
    <source>
        <strain evidence="2 3">UBMAN05</strain>
    </source>
</reference>
<keyword evidence="1" id="KW-0143">Chaperone</keyword>
<gene>
    <name evidence="2" type="ORF">BST63_27560</name>
</gene>
<dbReference type="Gene3D" id="1.10.3480.10">
    <property type="entry name" value="TorD-like"/>
    <property type="match status" value="1"/>
</dbReference>
<organism evidence="2 3">
    <name type="scientific">Bradyrhizobium canariense</name>
    <dbReference type="NCBI Taxonomy" id="255045"/>
    <lineage>
        <taxon>Bacteria</taxon>
        <taxon>Pseudomonadati</taxon>
        <taxon>Pseudomonadota</taxon>
        <taxon>Alphaproteobacteria</taxon>
        <taxon>Hyphomicrobiales</taxon>
        <taxon>Nitrobacteraceae</taxon>
        <taxon>Bradyrhizobium</taxon>
    </lineage>
</organism>
<name>A0ABX3WXK3_9BRAD</name>
<dbReference type="InterPro" id="IPR050289">
    <property type="entry name" value="TorD/DmsD_chaperones"/>
</dbReference>
<dbReference type="InterPro" id="IPR020945">
    <property type="entry name" value="DMSO/NO3_reduct_chaperone"/>
</dbReference>
<dbReference type="Proteomes" id="UP000193884">
    <property type="component" value="Unassembled WGS sequence"/>
</dbReference>
<comment type="caution">
    <text evidence="2">The sequence shown here is derived from an EMBL/GenBank/DDBJ whole genome shotgun (WGS) entry which is preliminary data.</text>
</comment>
<keyword evidence="3" id="KW-1185">Reference proteome</keyword>
<dbReference type="RefSeq" id="WP_085385188.1">
    <property type="nucleotide sequence ID" value="NZ_NAFJ01000158.1"/>
</dbReference>
<accession>A0ABX3WXK3</accession>